<reference evidence="2" key="1">
    <citation type="journal article" date="2020" name="mSystems">
        <title>Genome- and Community-Level Interaction Insights into Carbon Utilization and Element Cycling Functions of Hydrothermarchaeota in Hydrothermal Sediment.</title>
        <authorList>
            <person name="Zhou Z."/>
            <person name="Liu Y."/>
            <person name="Xu W."/>
            <person name="Pan J."/>
            <person name="Luo Z.H."/>
            <person name="Li M."/>
        </authorList>
    </citation>
    <scope>NUCLEOTIDE SEQUENCE [LARGE SCALE GENOMIC DNA]</scope>
    <source>
        <strain evidence="2">SpSt-1219</strain>
    </source>
</reference>
<evidence type="ECO:0000313" key="2">
    <source>
        <dbReference type="EMBL" id="HDQ88553.1"/>
    </source>
</evidence>
<sequence>MKDFHFDIISHEKGILSVEIAFSTLVSKVTKSRPYIPLVKFNSIKEDITIKVLKDTVFGDIVATIQKVDSRISSVEFKDIYEDKLTLSLEFLDRENQITSEDVAPIREKILKTLR</sequence>
<dbReference type="InterPro" id="IPR005121">
    <property type="entry name" value="Fdx_antiC-bd"/>
</dbReference>
<accession>A0A7C1HDE6</accession>
<organism evidence="2">
    <name type="scientific">candidate division WWE3 bacterium</name>
    <dbReference type="NCBI Taxonomy" id="2053526"/>
    <lineage>
        <taxon>Bacteria</taxon>
        <taxon>Katanobacteria</taxon>
    </lineage>
</organism>
<gene>
    <name evidence="2" type="ORF">ENN92_00165</name>
</gene>
<dbReference type="Proteomes" id="UP000886066">
    <property type="component" value="Unassembled WGS sequence"/>
</dbReference>
<proteinExistence type="predicted"/>
<dbReference type="AlphaFoldDB" id="A0A7C1HDE6"/>
<comment type="caution">
    <text evidence="2">The sequence shown here is derived from an EMBL/GenBank/DDBJ whole genome shotgun (WGS) entry which is preliminary data.</text>
</comment>
<dbReference type="SUPFAM" id="SSF54991">
    <property type="entry name" value="Anticodon-binding domain of PheRS"/>
    <property type="match status" value="1"/>
</dbReference>
<dbReference type="InterPro" id="IPR036690">
    <property type="entry name" value="Fdx_antiC-bd_sf"/>
</dbReference>
<evidence type="ECO:0000259" key="1">
    <source>
        <dbReference type="SMART" id="SM00896"/>
    </source>
</evidence>
<protein>
    <recommendedName>
        <fullName evidence="1">FDX-ACB domain-containing protein</fullName>
    </recommendedName>
</protein>
<dbReference type="Gene3D" id="3.30.70.380">
    <property type="entry name" value="Ferrodoxin-fold anticodon-binding domain"/>
    <property type="match status" value="1"/>
</dbReference>
<feature type="domain" description="FDX-ACB" evidence="1">
    <location>
        <begin position="39"/>
        <end position="115"/>
    </location>
</feature>
<dbReference type="EMBL" id="DSDM01000013">
    <property type="protein sequence ID" value="HDQ88553.1"/>
    <property type="molecule type" value="Genomic_DNA"/>
</dbReference>
<dbReference type="SMART" id="SM00896">
    <property type="entry name" value="FDX-ACB"/>
    <property type="match status" value="1"/>
</dbReference>
<name>A0A7C1HDE6_UNCKA</name>